<protein>
    <submittedName>
        <fullName evidence="1">Uncharacterized protein</fullName>
    </submittedName>
</protein>
<name>A0AAN7NUQ3_MYCAM</name>
<accession>A0AAN7NUQ3</accession>
<comment type="caution">
    <text evidence="1">The sequence shown here is derived from an EMBL/GenBank/DDBJ whole genome shotgun (WGS) entry which is preliminary data.</text>
</comment>
<dbReference type="AlphaFoldDB" id="A0AAN7NUQ3"/>
<dbReference type="EMBL" id="JAUNZN010000008">
    <property type="protein sequence ID" value="KAK4817448.1"/>
    <property type="molecule type" value="Genomic_DNA"/>
</dbReference>
<proteinExistence type="predicted"/>
<reference evidence="1 2" key="1">
    <citation type="journal article" date="2023" name="J. Hered.">
        <title>Chromosome-level genome of the wood stork (Mycteria americana) provides insight into avian chromosome evolution.</title>
        <authorList>
            <person name="Flamio R. Jr."/>
            <person name="Ramstad K.M."/>
        </authorList>
    </citation>
    <scope>NUCLEOTIDE SEQUENCE [LARGE SCALE GENOMIC DNA]</scope>
    <source>
        <strain evidence="1">JAX WOST 10</strain>
    </source>
</reference>
<sequence>MPLVTGLHLDIRRAIDCNPECNHPANSLSTKRSIRQIHEDLLHGLAGHRGYLSLLPPSVGFLFVFDFVQELLAHPCRPPSGFIPWYSTKQIPEEAKVCSPEIQGSELAMHPPRCPKDLELHHFMVTAAKATLELHIPHQLLLVGEKKVQHSTSSCWLLYHLKKEIIINTFQEPPRLLMSCCVVPPTDIGLTQSNSQLPPKISCTLAFIRSCCDRDSRTETKRDLNLF</sequence>
<dbReference type="Proteomes" id="UP001333110">
    <property type="component" value="Unassembled WGS sequence"/>
</dbReference>
<evidence type="ECO:0000313" key="2">
    <source>
        <dbReference type="Proteomes" id="UP001333110"/>
    </source>
</evidence>
<gene>
    <name evidence="1" type="ORF">QYF61_015603</name>
</gene>
<keyword evidence="2" id="KW-1185">Reference proteome</keyword>
<organism evidence="1 2">
    <name type="scientific">Mycteria americana</name>
    <name type="common">Wood stork</name>
    <dbReference type="NCBI Taxonomy" id="33587"/>
    <lineage>
        <taxon>Eukaryota</taxon>
        <taxon>Metazoa</taxon>
        <taxon>Chordata</taxon>
        <taxon>Craniata</taxon>
        <taxon>Vertebrata</taxon>
        <taxon>Euteleostomi</taxon>
        <taxon>Archelosauria</taxon>
        <taxon>Archosauria</taxon>
        <taxon>Dinosauria</taxon>
        <taxon>Saurischia</taxon>
        <taxon>Theropoda</taxon>
        <taxon>Coelurosauria</taxon>
        <taxon>Aves</taxon>
        <taxon>Neognathae</taxon>
        <taxon>Neoaves</taxon>
        <taxon>Aequornithes</taxon>
        <taxon>Ciconiiformes</taxon>
        <taxon>Ciconiidae</taxon>
        <taxon>Mycteria</taxon>
    </lineage>
</organism>
<evidence type="ECO:0000313" key="1">
    <source>
        <dbReference type="EMBL" id="KAK4817448.1"/>
    </source>
</evidence>